<evidence type="ECO:0000259" key="2">
    <source>
        <dbReference type="Pfam" id="PF06877"/>
    </source>
</evidence>
<evidence type="ECO:0000256" key="1">
    <source>
        <dbReference type="SAM" id="Phobius"/>
    </source>
</evidence>
<dbReference type="Gene3D" id="3.30.70.970">
    <property type="entry name" value="RraB-like"/>
    <property type="match status" value="1"/>
</dbReference>
<name>A0ABY6J844_9BACT</name>
<proteinExistence type="predicted"/>
<feature type="domain" description="Regulator of ribonuclease activity B" evidence="2">
    <location>
        <begin position="51"/>
        <end position="148"/>
    </location>
</feature>
<dbReference type="InterPro" id="IPR009671">
    <property type="entry name" value="RraB_dom"/>
</dbReference>
<keyword evidence="4" id="KW-1185">Reference proteome</keyword>
<dbReference type="Pfam" id="PF06877">
    <property type="entry name" value="RraB"/>
    <property type="match status" value="1"/>
</dbReference>
<sequence length="154" mass="17502">MSKPNRLFLLFCTVFLAVGIFYFIEQRRKSDQASPKAEVERMAITDSDQTDKLLVAELRKLGVTPEDSLKLEYFFYTSSASSAAQLTDSLKQLGYTASYRRAADNSSEIVVTGWTSPMLMQDSIVMSWSARMRDMAVRYNSLFDGWGTDPHQKK</sequence>
<dbReference type="Proteomes" id="UP001162741">
    <property type="component" value="Chromosome"/>
</dbReference>
<reference evidence="3" key="1">
    <citation type="submission" date="2022-10" db="EMBL/GenBank/DDBJ databases">
        <title>Chitinophaga sp. nov., isolated from soil.</title>
        <authorList>
            <person name="Jeon C.O."/>
        </authorList>
    </citation>
    <scope>NUCLEOTIDE SEQUENCE</scope>
    <source>
        <strain evidence="3">R8</strain>
    </source>
</reference>
<organism evidence="3 4">
    <name type="scientific">Chitinophaga horti</name>
    <dbReference type="NCBI Taxonomy" id="2920382"/>
    <lineage>
        <taxon>Bacteria</taxon>
        <taxon>Pseudomonadati</taxon>
        <taxon>Bacteroidota</taxon>
        <taxon>Chitinophagia</taxon>
        <taxon>Chitinophagales</taxon>
        <taxon>Chitinophagaceae</taxon>
        <taxon>Chitinophaga</taxon>
    </lineage>
</organism>
<feature type="transmembrane region" description="Helical" evidence="1">
    <location>
        <begin position="6"/>
        <end position="24"/>
    </location>
</feature>
<evidence type="ECO:0000313" key="3">
    <source>
        <dbReference type="EMBL" id="UYQ94451.1"/>
    </source>
</evidence>
<dbReference type="SUPFAM" id="SSF89946">
    <property type="entry name" value="Hypothetical protein VC0424"/>
    <property type="match status" value="1"/>
</dbReference>
<gene>
    <name evidence="3" type="ORF">MKQ68_05025</name>
</gene>
<dbReference type="InterPro" id="IPR036701">
    <property type="entry name" value="RraB-like_sf"/>
</dbReference>
<evidence type="ECO:0000313" key="4">
    <source>
        <dbReference type="Proteomes" id="UP001162741"/>
    </source>
</evidence>
<dbReference type="RefSeq" id="WP_264282335.1">
    <property type="nucleotide sequence ID" value="NZ_CP107006.1"/>
</dbReference>
<accession>A0ABY6J844</accession>
<keyword evidence="1" id="KW-1133">Transmembrane helix</keyword>
<keyword evidence="1" id="KW-0472">Membrane</keyword>
<protein>
    <submittedName>
        <fullName evidence="3">Ribonuclease E inhibitor RraB</fullName>
    </submittedName>
</protein>
<dbReference type="EMBL" id="CP107006">
    <property type="protein sequence ID" value="UYQ94451.1"/>
    <property type="molecule type" value="Genomic_DNA"/>
</dbReference>
<keyword evidence="1" id="KW-0812">Transmembrane</keyword>